<reference evidence="1 2" key="1">
    <citation type="submission" date="2019-07" db="EMBL/GenBank/DDBJ databases">
        <title>Whole genome shotgun sequence of Chitinophaga cymbidii NBRC 109752.</title>
        <authorList>
            <person name="Hosoyama A."/>
            <person name="Uohara A."/>
            <person name="Ohji S."/>
            <person name="Ichikawa N."/>
        </authorList>
    </citation>
    <scope>NUCLEOTIDE SEQUENCE [LARGE SCALE GENOMIC DNA]</scope>
    <source>
        <strain evidence="1 2">NBRC 109752</strain>
    </source>
</reference>
<dbReference type="AlphaFoldDB" id="A0A512RIZ1"/>
<accession>A0A512RIZ1</accession>
<dbReference type="SUPFAM" id="SSF143100">
    <property type="entry name" value="TTHA1013/TTHA0281-like"/>
    <property type="match status" value="1"/>
</dbReference>
<keyword evidence="2" id="KW-1185">Reference proteome</keyword>
<evidence type="ECO:0000313" key="2">
    <source>
        <dbReference type="Proteomes" id="UP000321436"/>
    </source>
</evidence>
<protein>
    <submittedName>
        <fullName evidence="1">Uncharacterized protein</fullName>
    </submittedName>
</protein>
<gene>
    <name evidence="1" type="ORF">CCY01nite_19270</name>
</gene>
<evidence type="ECO:0000313" key="1">
    <source>
        <dbReference type="EMBL" id="GEP95667.1"/>
    </source>
</evidence>
<dbReference type="Proteomes" id="UP000321436">
    <property type="component" value="Unassembled WGS sequence"/>
</dbReference>
<sequence length="126" mass="14210">MFMATVTGIEETGYYSCGRLHLRGVLFRDERSCFHAYIPALGVSGYGPGRQEAKQSLQVMMNFYFERALRSGQLVEDLQRCGWVMDPPVMYPPVFRHSDMTDVFDCIRSGTGIYHISCTVDLPGGI</sequence>
<dbReference type="EMBL" id="BKAU01000001">
    <property type="protein sequence ID" value="GEP95667.1"/>
    <property type="molecule type" value="Genomic_DNA"/>
</dbReference>
<organism evidence="1 2">
    <name type="scientific">Chitinophaga cymbidii</name>
    <dbReference type="NCBI Taxonomy" id="1096750"/>
    <lineage>
        <taxon>Bacteria</taxon>
        <taxon>Pseudomonadati</taxon>
        <taxon>Bacteroidota</taxon>
        <taxon>Chitinophagia</taxon>
        <taxon>Chitinophagales</taxon>
        <taxon>Chitinophagaceae</taxon>
        <taxon>Chitinophaga</taxon>
    </lineage>
</organism>
<comment type="caution">
    <text evidence="1">The sequence shown here is derived from an EMBL/GenBank/DDBJ whole genome shotgun (WGS) entry which is preliminary data.</text>
</comment>
<proteinExistence type="predicted"/>
<dbReference type="InterPro" id="IPR035069">
    <property type="entry name" value="TTHA1013/TTHA0281-like"/>
</dbReference>
<name>A0A512RIZ1_9BACT</name>